<dbReference type="InterPro" id="IPR000859">
    <property type="entry name" value="CUB_dom"/>
</dbReference>
<evidence type="ECO:0000256" key="6">
    <source>
        <dbReference type="ARBA" id="ARBA00022801"/>
    </source>
</evidence>
<feature type="disulfide bond" evidence="13">
    <location>
        <begin position="615"/>
        <end position="630"/>
    </location>
</feature>
<dbReference type="Pfam" id="PF00057">
    <property type="entry name" value="Ldl_recept_a"/>
    <property type="match status" value="2"/>
</dbReference>
<dbReference type="CDD" id="cd00041">
    <property type="entry name" value="CUB"/>
    <property type="match status" value="2"/>
</dbReference>
<reference evidence="21" key="2">
    <citation type="submission" date="2025-09" db="UniProtKB">
        <authorList>
            <consortium name="Ensembl"/>
        </authorList>
    </citation>
    <scope>IDENTIFICATION</scope>
</reference>
<keyword evidence="8" id="KW-0735">Signal-anchor</keyword>
<feature type="domain" description="SRCR" evidence="20">
    <location>
        <begin position="631"/>
        <end position="675"/>
    </location>
</feature>
<evidence type="ECO:0000256" key="8">
    <source>
        <dbReference type="ARBA" id="ARBA00022968"/>
    </source>
</evidence>
<evidence type="ECO:0000259" key="17">
    <source>
        <dbReference type="PROSITE" id="PS50024"/>
    </source>
</evidence>
<evidence type="ECO:0000259" key="18">
    <source>
        <dbReference type="PROSITE" id="PS50060"/>
    </source>
</evidence>
<dbReference type="PROSITE" id="PS01209">
    <property type="entry name" value="LDLRA_1"/>
    <property type="match status" value="2"/>
</dbReference>
<dbReference type="Pfam" id="PF00431">
    <property type="entry name" value="CUB"/>
    <property type="match status" value="2"/>
</dbReference>
<dbReference type="PRINTS" id="PR00722">
    <property type="entry name" value="CHYMOTRYPSIN"/>
</dbReference>
<evidence type="ECO:0000256" key="7">
    <source>
        <dbReference type="ARBA" id="ARBA00022825"/>
    </source>
</evidence>
<dbReference type="Pfam" id="PF01390">
    <property type="entry name" value="SEA"/>
    <property type="match status" value="1"/>
</dbReference>
<dbReference type="PROSITE" id="PS50240">
    <property type="entry name" value="TRYPSIN_DOM"/>
    <property type="match status" value="1"/>
</dbReference>
<dbReference type="PROSITE" id="PS00134">
    <property type="entry name" value="TRYPSIN_HIS"/>
    <property type="match status" value="1"/>
</dbReference>
<dbReference type="SUPFAM" id="SSF49854">
    <property type="entry name" value="Spermadhesin, CUB domain"/>
    <property type="match status" value="2"/>
</dbReference>
<dbReference type="InterPro" id="IPR036055">
    <property type="entry name" value="LDL_receptor-like_sf"/>
</dbReference>
<keyword evidence="5" id="KW-0677">Repeat</keyword>
<dbReference type="Pfam" id="PF15494">
    <property type="entry name" value="SRCR_2"/>
    <property type="match status" value="1"/>
</dbReference>
<dbReference type="SMART" id="SM00200">
    <property type="entry name" value="SEA"/>
    <property type="match status" value="1"/>
</dbReference>
<comment type="caution">
    <text evidence="14">Lacks conserved residue(s) required for the propagation of feature annotation.</text>
</comment>
<evidence type="ECO:0000256" key="2">
    <source>
        <dbReference type="ARBA" id="ARBA00009931"/>
    </source>
</evidence>
<dbReference type="GO" id="GO:0016020">
    <property type="term" value="C:membrane"/>
    <property type="evidence" value="ECO:0007669"/>
    <property type="project" value="UniProtKB-SubCell"/>
</dbReference>
<evidence type="ECO:0000256" key="11">
    <source>
        <dbReference type="ARBA" id="ARBA00023157"/>
    </source>
</evidence>
<dbReference type="PROSITE" id="PS01180">
    <property type="entry name" value="CUB"/>
    <property type="match status" value="2"/>
</dbReference>
<keyword evidence="9" id="KW-1133">Transmembrane helix</keyword>
<dbReference type="AlphaFoldDB" id="A0A8C5MWH1"/>
<evidence type="ECO:0000256" key="12">
    <source>
        <dbReference type="ARBA" id="ARBA00023180"/>
    </source>
</evidence>
<evidence type="ECO:0000256" key="4">
    <source>
        <dbReference type="ARBA" id="ARBA00022692"/>
    </source>
</evidence>
<dbReference type="Pfam" id="PF00629">
    <property type="entry name" value="MAM"/>
    <property type="match status" value="1"/>
</dbReference>
<dbReference type="FunFam" id="2.60.120.200:FF:000128">
    <property type="entry name" value="enteropeptidase isoform X2"/>
    <property type="match status" value="1"/>
</dbReference>
<dbReference type="Gene3D" id="4.10.400.10">
    <property type="entry name" value="Low-density Lipoprotein Receptor"/>
    <property type="match status" value="2"/>
</dbReference>
<keyword evidence="6 15" id="KW-0378">Hydrolase</keyword>
<dbReference type="Gene3D" id="2.60.120.290">
    <property type="entry name" value="Spermadhesin, CUB domain"/>
    <property type="match status" value="2"/>
</dbReference>
<dbReference type="InterPro" id="IPR001190">
    <property type="entry name" value="SRCR"/>
</dbReference>
<dbReference type="PROSITE" id="PS50060">
    <property type="entry name" value="MAM_2"/>
    <property type="match status" value="1"/>
</dbReference>
<dbReference type="SUPFAM" id="SSF57424">
    <property type="entry name" value="LDL receptor-like module"/>
    <property type="match status" value="2"/>
</dbReference>
<comment type="similarity">
    <text evidence="2">Belongs to the DMBT1 family.</text>
</comment>
<dbReference type="SUPFAM" id="SSF50494">
    <property type="entry name" value="Trypsin-like serine proteases"/>
    <property type="match status" value="1"/>
</dbReference>
<dbReference type="CDD" id="cd00112">
    <property type="entry name" value="LDLa"/>
    <property type="match status" value="2"/>
</dbReference>
<reference evidence="21" key="1">
    <citation type="submission" date="2025-08" db="UniProtKB">
        <authorList>
            <consortium name="Ensembl"/>
        </authorList>
    </citation>
    <scope>IDENTIFICATION</scope>
</reference>
<keyword evidence="3 15" id="KW-0645">Protease</keyword>
<evidence type="ECO:0000256" key="5">
    <source>
        <dbReference type="ARBA" id="ARBA00022737"/>
    </source>
</evidence>
<dbReference type="GeneTree" id="ENSGT00940000159353"/>
<feature type="disulfide bond" evidence="13">
    <location>
        <begin position="603"/>
        <end position="621"/>
    </location>
</feature>
<keyword evidence="10" id="KW-0472">Membrane</keyword>
<dbReference type="InterPro" id="IPR009003">
    <property type="entry name" value="Peptidase_S1_PA"/>
</dbReference>
<sequence>MAKSLPKYMFFFYLDYISCNVNDAYNVSGTFRIQSGATYTLNLQNRSSADFKLLAYDVQQMIYDIYLASQFMYEYKTSDILEFRNGSVVVVFILHFTQIIPNDEIQSELVLGIERNHSHLTKTFIIDTSSVIITAPCQDFEKACADLVTCLHEDLFCDGAADCPDASDEQNNTCESACDGQFLLHGESGTFHSKNYPESYDPNLACRWIISVNDGFSIQFNFPYFDTEEYADALYIFEGVGSSRILRATLWGTNPGTVRIFSNQAMVEFITDYNYNKNGFEAIYTIFSDSSVTNQEKIDCNFEDGFCYWIQDFEDDAEWERMNGPTFPPTSGPNFDHTFGNFSGYYITTPLGPGIRQRVRLQSLPLMAASGSFCLSFWYHMYGTNVYRLSVIIISSNGIEETVFEKEGNYGDNWNYGHVTLNDTSGIVAFDGIKTQSFSDIAVDDIGLTAGSCNGSLYPEPTHVPTIPPTTAAPTDCGGPFELWEPNNTFTSVNYPGNYPNRASCVWYLNADTGKNIQLHFQTFALENIYDVVEVRDGKGENSLLLAVYTGTNRVADVFSTTNQMTVYFTSDSSGTDRGFMANFSTGYRLGMPEPCNVTEFHCGSEECVPVAVVCDKHQDCNDGSDEAQCVRFLNGFSNGLVQFRIQDEWYTACSDNWNEEVSNNICNQLGHGSANTTSTVPSDESGSFVTLVLSEDGSFDLMPRYEHRGYLESRIIYQIKCGKRLVDTSNSKIVGGTDAVPGAWPWIISLYYNDRQVCGASLVNEEWLVSAAHCVYGRNLIPSAWKAVLGLHSNLDLSGPQTVIRVIDQIVISPHYNRRTKDSDIAMMHMQFKVNYTDYIQPICLQETDQVFAEGMNCSIAGWGRTQSQGPIPNILQEAEIPLISNEKCQQNLPEYNITQNMICGGYDEGGIDTCQGDSGGPLMCLEDQRWFQVGVTSFGIGCAQPNRPGVYVRLTQFKDWIHQFLH</sequence>
<dbReference type="InterPro" id="IPR043504">
    <property type="entry name" value="Peptidase_S1_PA_chymotrypsin"/>
</dbReference>
<dbReference type="Gene3D" id="3.10.250.10">
    <property type="entry name" value="SRCR-like domain"/>
    <property type="match status" value="1"/>
</dbReference>
<comment type="subcellular location">
    <subcellularLocation>
        <location evidence="1">Membrane</location>
        <topology evidence="1">Single-pass type II membrane protein</topology>
    </subcellularLocation>
</comment>
<dbReference type="SMART" id="SM00137">
    <property type="entry name" value="MAM"/>
    <property type="match status" value="1"/>
</dbReference>
<keyword evidence="12" id="KW-0325">Glycoprotein</keyword>
<evidence type="ECO:0000256" key="15">
    <source>
        <dbReference type="RuleBase" id="RU363034"/>
    </source>
</evidence>
<dbReference type="InterPro" id="IPR018114">
    <property type="entry name" value="TRYPSIN_HIS"/>
</dbReference>
<dbReference type="Ensembl" id="ENSLLET00000018826.1">
    <property type="protein sequence ID" value="ENSLLEP00000018108.1"/>
    <property type="gene ID" value="ENSLLEG00000011528.1"/>
</dbReference>
<evidence type="ECO:0000256" key="10">
    <source>
        <dbReference type="ARBA" id="ARBA00023136"/>
    </source>
</evidence>
<dbReference type="Gene3D" id="2.40.10.10">
    <property type="entry name" value="Trypsin-like serine proteases"/>
    <property type="match status" value="2"/>
</dbReference>
<organism evidence="21 22">
    <name type="scientific">Leptobrachium leishanense</name>
    <name type="common">Leishan spiny toad</name>
    <dbReference type="NCBI Taxonomy" id="445787"/>
    <lineage>
        <taxon>Eukaryota</taxon>
        <taxon>Metazoa</taxon>
        <taxon>Chordata</taxon>
        <taxon>Craniata</taxon>
        <taxon>Vertebrata</taxon>
        <taxon>Euteleostomi</taxon>
        <taxon>Amphibia</taxon>
        <taxon>Batrachia</taxon>
        <taxon>Anura</taxon>
        <taxon>Pelobatoidea</taxon>
        <taxon>Megophryidae</taxon>
        <taxon>Leptobrachium</taxon>
    </lineage>
</organism>
<evidence type="ECO:0000256" key="14">
    <source>
        <dbReference type="PROSITE-ProRule" id="PRU00196"/>
    </source>
</evidence>
<feature type="domain" description="CUB" evidence="16">
    <location>
        <begin position="477"/>
        <end position="587"/>
    </location>
</feature>
<dbReference type="InterPro" id="IPR033116">
    <property type="entry name" value="TRYPSIN_SER"/>
</dbReference>
<keyword evidence="7 15" id="KW-0720">Serine protease</keyword>
<dbReference type="OrthoDB" id="425190at2759"/>
<evidence type="ECO:0000256" key="3">
    <source>
        <dbReference type="ARBA" id="ARBA00022670"/>
    </source>
</evidence>
<dbReference type="GO" id="GO:0004252">
    <property type="term" value="F:serine-type endopeptidase activity"/>
    <property type="evidence" value="ECO:0007669"/>
    <property type="project" value="InterPro"/>
</dbReference>
<evidence type="ECO:0000256" key="9">
    <source>
        <dbReference type="ARBA" id="ARBA00022989"/>
    </source>
</evidence>
<evidence type="ECO:0000259" key="19">
    <source>
        <dbReference type="PROSITE" id="PS50240"/>
    </source>
</evidence>
<dbReference type="Gene3D" id="2.60.120.200">
    <property type="match status" value="1"/>
</dbReference>
<keyword evidence="4" id="KW-0812">Transmembrane</keyword>
<dbReference type="SMART" id="SM00020">
    <property type="entry name" value="Tryp_SPc"/>
    <property type="match status" value="1"/>
</dbReference>
<gene>
    <name evidence="21" type="primary">TMPRSS15</name>
</gene>
<evidence type="ECO:0000259" key="20">
    <source>
        <dbReference type="PROSITE" id="PS50287"/>
    </source>
</evidence>
<protein>
    <submittedName>
        <fullName evidence="21">Transmembrane serine protease 15</fullName>
    </submittedName>
</protein>
<dbReference type="InterPro" id="IPR013320">
    <property type="entry name" value="ConA-like_dom_sf"/>
</dbReference>
<dbReference type="PROSITE" id="PS00135">
    <property type="entry name" value="TRYPSIN_SER"/>
    <property type="match status" value="1"/>
</dbReference>
<feature type="domain" description="CUB" evidence="16">
    <location>
        <begin position="178"/>
        <end position="287"/>
    </location>
</feature>
<feature type="domain" description="SEA" evidence="17">
    <location>
        <begin position="23"/>
        <end position="138"/>
    </location>
</feature>
<keyword evidence="11 13" id="KW-1015">Disulfide bond</keyword>
<keyword evidence="22" id="KW-1185">Reference proteome</keyword>
<dbReference type="SMART" id="SM00192">
    <property type="entry name" value="LDLa"/>
    <property type="match status" value="2"/>
</dbReference>
<dbReference type="FunFam" id="2.60.120.290:FF:000043">
    <property type="entry name" value="Enteropeptidase"/>
    <property type="match status" value="1"/>
</dbReference>
<dbReference type="PANTHER" id="PTHR24252">
    <property type="entry name" value="ACROSIN-RELATED"/>
    <property type="match status" value="1"/>
</dbReference>
<dbReference type="InterPro" id="IPR001254">
    <property type="entry name" value="Trypsin_dom"/>
</dbReference>
<dbReference type="SUPFAM" id="SSF56487">
    <property type="entry name" value="SRCR-like"/>
    <property type="match status" value="1"/>
</dbReference>
<evidence type="ECO:0000256" key="13">
    <source>
        <dbReference type="PROSITE-ProRule" id="PRU00124"/>
    </source>
</evidence>
<dbReference type="InterPro" id="IPR036364">
    <property type="entry name" value="SEA_dom_sf"/>
</dbReference>
<dbReference type="SUPFAM" id="SSF82671">
    <property type="entry name" value="SEA domain"/>
    <property type="match status" value="1"/>
</dbReference>
<dbReference type="InterPro" id="IPR002172">
    <property type="entry name" value="LDrepeatLR_classA_rpt"/>
</dbReference>
<evidence type="ECO:0000259" key="16">
    <source>
        <dbReference type="PROSITE" id="PS01180"/>
    </source>
</evidence>
<dbReference type="InterPro" id="IPR035914">
    <property type="entry name" value="Sperma_CUB_dom_sf"/>
</dbReference>
<dbReference type="CDD" id="cd00190">
    <property type="entry name" value="Tryp_SPc"/>
    <property type="match status" value="1"/>
</dbReference>
<evidence type="ECO:0000313" key="22">
    <source>
        <dbReference type="Proteomes" id="UP000694569"/>
    </source>
</evidence>
<feature type="domain" description="Peptidase S1" evidence="19">
    <location>
        <begin position="734"/>
        <end position="968"/>
    </location>
</feature>
<dbReference type="InterPro" id="IPR001314">
    <property type="entry name" value="Peptidase_S1A"/>
</dbReference>
<evidence type="ECO:0000313" key="21">
    <source>
        <dbReference type="Ensembl" id="ENSLLEP00000018108.1"/>
    </source>
</evidence>
<dbReference type="SMART" id="SM00042">
    <property type="entry name" value="CUB"/>
    <property type="match status" value="2"/>
</dbReference>
<dbReference type="FunFam" id="2.40.10.10:FF:000003">
    <property type="entry name" value="Transmembrane serine protease 3"/>
    <property type="match status" value="1"/>
</dbReference>
<evidence type="ECO:0000256" key="1">
    <source>
        <dbReference type="ARBA" id="ARBA00004606"/>
    </source>
</evidence>
<dbReference type="InterPro" id="IPR000998">
    <property type="entry name" value="MAM_dom"/>
</dbReference>
<dbReference type="PROSITE" id="PS50287">
    <property type="entry name" value="SRCR_2"/>
    <property type="match status" value="1"/>
</dbReference>
<dbReference type="PANTHER" id="PTHR24252:SF16">
    <property type="entry name" value="TRANSMEMBRANE SERINE PROTEASE 15"/>
    <property type="match status" value="1"/>
</dbReference>
<accession>A0A8C5MWH1</accession>
<dbReference type="Proteomes" id="UP000694569">
    <property type="component" value="Unplaced"/>
</dbReference>
<dbReference type="Gene3D" id="3.30.70.960">
    <property type="entry name" value="SEA domain"/>
    <property type="match status" value="1"/>
</dbReference>
<dbReference type="GO" id="GO:0006508">
    <property type="term" value="P:proteolysis"/>
    <property type="evidence" value="ECO:0007669"/>
    <property type="project" value="UniProtKB-KW"/>
</dbReference>
<dbReference type="InterPro" id="IPR023415">
    <property type="entry name" value="LDLR_class-A_CS"/>
</dbReference>
<dbReference type="Pfam" id="PF00089">
    <property type="entry name" value="Trypsin"/>
    <property type="match status" value="1"/>
</dbReference>
<feature type="disulfide bond" evidence="13">
    <location>
        <begin position="596"/>
        <end position="608"/>
    </location>
</feature>
<feature type="domain" description="MAM" evidence="18">
    <location>
        <begin position="298"/>
        <end position="455"/>
    </location>
</feature>
<dbReference type="InterPro" id="IPR000082">
    <property type="entry name" value="SEA_dom"/>
</dbReference>
<proteinExistence type="inferred from homology"/>
<dbReference type="PROSITE" id="PS50068">
    <property type="entry name" value="LDLRA_2"/>
    <property type="match status" value="2"/>
</dbReference>
<dbReference type="PROSITE" id="PS50024">
    <property type="entry name" value="SEA"/>
    <property type="match status" value="1"/>
</dbReference>
<dbReference type="CDD" id="cd06263">
    <property type="entry name" value="MAM"/>
    <property type="match status" value="1"/>
</dbReference>
<dbReference type="SUPFAM" id="SSF49899">
    <property type="entry name" value="Concanavalin A-like lectins/glucanases"/>
    <property type="match status" value="1"/>
</dbReference>
<name>A0A8C5MWH1_9ANUR</name>
<dbReference type="InterPro" id="IPR036772">
    <property type="entry name" value="SRCR-like_dom_sf"/>
</dbReference>
<dbReference type="FunFam" id="2.60.120.290:FF:000013">
    <property type="entry name" value="Membrane frizzled-related protein"/>
    <property type="match status" value="1"/>
</dbReference>